<proteinExistence type="predicted"/>
<evidence type="ECO:0000313" key="1">
    <source>
        <dbReference type="EMBL" id="SVC17788.1"/>
    </source>
</evidence>
<gene>
    <name evidence="1" type="ORF">METZ01_LOCUS270642</name>
</gene>
<reference evidence="1" key="1">
    <citation type="submission" date="2018-05" db="EMBL/GenBank/DDBJ databases">
        <authorList>
            <person name="Lanie J.A."/>
            <person name="Ng W.-L."/>
            <person name="Kazmierczak K.M."/>
            <person name="Andrzejewski T.M."/>
            <person name="Davidsen T.M."/>
            <person name="Wayne K.J."/>
            <person name="Tettelin H."/>
            <person name="Glass J.I."/>
            <person name="Rusch D."/>
            <person name="Podicherti R."/>
            <person name="Tsui H.-C.T."/>
            <person name="Winkler M.E."/>
        </authorList>
    </citation>
    <scope>NUCLEOTIDE SEQUENCE</scope>
</reference>
<dbReference type="AlphaFoldDB" id="A0A382K0M6"/>
<organism evidence="1">
    <name type="scientific">marine metagenome</name>
    <dbReference type="NCBI Taxonomy" id="408172"/>
    <lineage>
        <taxon>unclassified sequences</taxon>
        <taxon>metagenomes</taxon>
        <taxon>ecological metagenomes</taxon>
    </lineage>
</organism>
<feature type="non-terminal residue" evidence="1">
    <location>
        <position position="1"/>
    </location>
</feature>
<dbReference type="EMBL" id="UINC01077560">
    <property type="protein sequence ID" value="SVC17788.1"/>
    <property type="molecule type" value="Genomic_DNA"/>
</dbReference>
<name>A0A382K0M6_9ZZZZ</name>
<protein>
    <submittedName>
        <fullName evidence="1">Uncharacterized protein</fullName>
    </submittedName>
</protein>
<accession>A0A382K0M6</accession>
<sequence length="72" mass="8322">VDRNKIGIYFNVDNATLVRITSPYWIPEEPDWVLISNNPNETLLSLRETIASKKLLANPDTVIWTKIPEIDR</sequence>